<dbReference type="SUPFAM" id="SSF48208">
    <property type="entry name" value="Six-hairpin glycosidases"/>
    <property type="match status" value="1"/>
</dbReference>
<protein>
    <submittedName>
        <fullName evidence="3">Glucan 1,4-alpha-glucosidase</fullName>
    </submittedName>
</protein>
<dbReference type="GO" id="GO:0030246">
    <property type="term" value="F:carbohydrate binding"/>
    <property type="evidence" value="ECO:0007669"/>
    <property type="project" value="InterPro"/>
</dbReference>
<dbReference type="InterPro" id="IPR015220">
    <property type="entry name" value="Glucodextranase_N"/>
</dbReference>
<dbReference type="CDD" id="cd07430">
    <property type="entry name" value="GH15_N"/>
    <property type="match status" value="1"/>
</dbReference>
<reference evidence="3 4" key="1">
    <citation type="journal article" date="2014" name="World J. Microbiol. Biotechnol.">
        <title>Biodiversity and physiological characteristics of Antarctic and Arctic lichens-associated bacteria.</title>
        <authorList>
            <person name="Lee Y.M."/>
            <person name="Kim E.H."/>
            <person name="Lee H.K."/>
            <person name="Hong S.G."/>
        </authorList>
    </citation>
    <scope>NUCLEOTIDE SEQUENCE [LARGE SCALE GENOMIC DNA]</scope>
    <source>
        <strain evidence="3 4">PAMC 26569</strain>
    </source>
</reference>
<dbReference type="EMBL" id="CP053708">
    <property type="protein sequence ID" value="QKE89093.1"/>
    <property type="molecule type" value="Genomic_DNA"/>
</dbReference>
<dbReference type="InterPro" id="IPR008928">
    <property type="entry name" value="6-hairpin_glycosidase_sf"/>
</dbReference>
<dbReference type="PANTHER" id="PTHR31616">
    <property type="entry name" value="TREHALASE"/>
    <property type="match status" value="1"/>
</dbReference>
<proteinExistence type="predicted"/>
<dbReference type="GO" id="GO:0004553">
    <property type="term" value="F:hydrolase activity, hydrolyzing O-glycosyl compounds"/>
    <property type="evidence" value="ECO:0007669"/>
    <property type="project" value="TreeGrafter"/>
</dbReference>
<dbReference type="SUPFAM" id="SSF74650">
    <property type="entry name" value="Galactose mutarotase-like"/>
    <property type="match status" value="1"/>
</dbReference>
<evidence type="ECO:0000313" key="3">
    <source>
        <dbReference type="EMBL" id="QKE89093.1"/>
    </source>
</evidence>
<dbReference type="Proteomes" id="UP000500767">
    <property type="component" value="Chromosome"/>
</dbReference>
<dbReference type="InterPro" id="IPR014718">
    <property type="entry name" value="GH-type_carb-bd"/>
</dbReference>
<dbReference type="KEGG" id="lck:HN018_02630"/>
<gene>
    <name evidence="3" type="ORF">HN018_02630</name>
</gene>
<dbReference type="GO" id="GO:0016757">
    <property type="term" value="F:glycosyltransferase activity"/>
    <property type="evidence" value="ECO:0007669"/>
    <property type="project" value="UniProtKB-ARBA"/>
</dbReference>
<dbReference type="InterPro" id="IPR011013">
    <property type="entry name" value="Gal_mutarotase_sf_dom"/>
</dbReference>
<feature type="region of interest" description="Disordered" evidence="1">
    <location>
        <begin position="1"/>
        <end position="21"/>
    </location>
</feature>
<keyword evidence="4" id="KW-1185">Reference proteome</keyword>
<feature type="domain" description="Glucodextranase N-terminal" evidence="2">
    <location>
        <begin position="4"/>
        <end position="272"/>
    </location>
</feature>
<dbReference type="GO" id="GO:0005975">
    <property type="term" value="P:carbohydrate metabolic process"/>
    <property type="evidence" value="ECO:0007669"/>
    <property type="project" value="InterPro"/>
</dbReference>
<dbReference type="InterPro" id="IPR012341">
    <property type="entry name" value="6hp_glycosidase-like_sf"/>
</dbReference>
<dbReference type="AlphaFoldDB" id="A0A6M8HL65"/>
<accession>A0A6M8HL65</accession>
<evidence type="ECO:0000256" key="1">
    <source>
        <dbReference type="SAM" id="MobiDB-lite"/>
    </source>
</evidence>
<evidence type="ECO:0000313" key="4">
    <source>
        <dbReference type="Proteomes" id="UP000500767"/>
    </source>
</evidence>
<dbReference type="Gene3D" id="2.70.98.10">
    <property type="match status" value="1"/>
</dbReference>
<name>A0A6M8HL65_9PROT</name>
<dbReference type="PANTHER" id="PTHR31616:SF0">
    <property type="entry name" value="GLUCAN 1,4-ALPHA-GLUCOSIDASE"/>
    <property type="match status" value="1"/>
</dbReference>
<dbReference type="Pfam" id="PF09137">
    <property type="entry name" value="Glucodextran_N"/>
    <property type="match status" value="1"/>
</dbReference>
<dbReference type="RefSeq" id="WP_171836819.1">
    <property type="nucleotide sequence ID" value="NZ_CP053708.1"/>
</dbReference>
<sequence>MADAPGEPGQPPRWQPIGKNGIGRSLADDARVWFTLGNGILNEIAYPRIEQTAVRDFGLIVTDGETLFAEERRHCTTEIEPIRPGVPAYRLTGTHEGGRFRLHKRIIADPRRPAVLQHVRLEDLAPADADRGRKLRLHALLAPHLVNVTGMGTAWVGDYKGQDMLFAEAQGTAVALAASCGWRARSAGYAGISDGWQDLSRHRRMTWEYERAINGNVALTGELDLDEDQPDLVISMAFGRIWTEAAMRARAGLLEPFDALEAEYVAGWSGWLGKTRPVADELLGAYRTSLMVIRTHECPSVAGARIASLGVPWAALQSNDYPAACHLVRARDVVAAATALLAAGDSSSMMASLTYLHTVQEPDGHWPQNFWLDGMSAWQGTQLDETSEPVLLADLAWRHGVFDEDGFRQVWPMVRAAALALARHDPMDGQDRWGRPDGLKLHTLGAEIAALLIGSHWAAHAGEPDLHGFLLDTADAVHEFLVTLLDEPGSPASEDGPEADPDIISLVLFGLMTVDDPRLVRALATIDASLKVELPGGPAWCRRGDEGLPPRLVLTAERALLAVEAGRLDEADRLVRSLQACAGDGGMLPERVDNENGRGGMVMPHLWTHSKHVKLLRSIDDAQDFGRLPKVRERYAGKSAIASRIARWRHDHELREMPQGRVLRVELPVAADVHWSDDGWVRIQDTPVAEIGPGIFVAELPTAGLEAGSMVVFTWREHGSGAWVGVDHHIAVVTAPGLS</sequence>
<organism evidence="3 4">
    <name type="scientific">Lichenicola cladoniae</name>
    <dbReference type="NCBI Taxonomy" id="1484109"/>
    <lineage>
        <taxon>Bacteria</taxon>
        <taxon>Pseudomonadati</taxon>
        <taxon>Pseudomonadota</taxon>
        <taxon>Alphaproteobacteria</taxon>
        <taxon>Acetobacterales</taxon>
        <taxon>Acetobacteraceae</taxon>
        <taxon>Lichenicola</taxon>
    </lineage>
</organism>
<evidence type="ECO:0000259" key="2">
    <source>
        <dbReference type="Pfam" id="PF09137"/>
    </source>
</evidence>
<dbReference type="Gene3D" id="1.50.10.10">
    <property type="match status" value="1"/>
</dbReference>